<accession>E1YF16</accession>
<gene>
    <name evidence="1" type="ORF">N47_J01410</name>
</gene>
<protein>
    <submittedName>
        <fullName evidence="1">Uncharacterized protein</fullName>
    </submittedName>
</protein>
<name>E1YF16_9BACT</name>
<dbReference type="AlphaFoldDB" id="E1YF16"/>
<dbReference type="EMBL" id="FR695872">
    <property type="protein sequence ID" value="CBX29160.1"/>
    <property type="molecule type" value="Genomic_DNA"/>
</dbReference>
<reference evidence="1" key="1">
    <citation type="journal article" date="2011" name="Environ. Microbiol.">
        <title>Genomic insights into the metabolic potential of the polycyclic aromatic hydrocarbon degrading sulfate-reducing Deltaproteobacterium N47.</title>
        <authorList>
            <person name="Bergmann F."/>
            <person name="Selesi D."/>
            <person name="Weinmaier T."/>
            <person name="Tischler P."/>
            <person name="Rattei T."/>
            <person name="Meckenstock R.U."/>
        </authorList>
    </citation>
    <scope>NUCLEOTIDE SEQUENCE</scope>
</reference>
<evidence type="ECO:0000313" key="1">
    <source>
        <dbReference type="EMBL" id="CBX29160.1"/>
    </source>
</evidence>
<sequence>MTQGKDVIKPYTPHFVYHGSGEALNFPSGCIVCPSDCNGGIITDNVMPLKTTVNYYKVNWDRMPPVGSKVEVVIKSIYGPHRLSSAKDGK</sequence>
<organism evidence="1">
    <name type="scientific">uncultured Desulfobacterium sp</name>
    <dbReference type="NCBI Taxonomy" id="201089"/>
    <lineage>
        <taxon>Bacteria</taxon>
        <taxon>Pseudomonadati</taxon>
        <taxon>Thermodesulfobacteriota</taxon>
        <taxon>Desulfobacteria</taxon>
        <taxon>Desulfobacterales</taxon>
        <taxon>Desulfobacteriaceae</taxon>
        <taxon>Desulfobacterium</taxon>
        <taxon>environmental samples</taxon>
    </lineage>
</organism>
<proteinExistence type="predicted"/>